<dbReference type="InterPro" id="IPR036318">
    <property type="entry name" value="FAD-bd_PCMH-like_sf"/>
</dbReference>
<dbReference type="GO" id="GO:0016020">
    <property type="term" value="C:membrane"/>
    <property type="evidence" value="ECO:0007669"/>
    <property type="project" value="InterPro"/>
</dbReference>
<dbReference type="UniPathway" id="UPA00132"/>
<evidence type="ECO:0000259" key="5">
    <source>
        <dbReference type="PROSITE" id="PS51387"/>
    </source>
</evidence>
<dbReference type="InterPro" id="IPR016169">
    <property type="entry name" value="FAD-bd_PCMH_sub2"/>
</dbReference>
<dbReference type="NCBIfam" id="TIGR01679">
    <property type="entry name" value="bact_FAD_ox"/>
    <property type="match status" value="1"/>
</dbReference>
<dbReference type="PROSITE" id="PS51387">
    <property type="entry name" value="FAD_PCMH"/>
    <property type="match status" value="1"/>
</dbReference>
<dbReference type="InterPro" id="IPR010031">
    <property type="entry name" value="FAD_lactone_oxidase-like"/>
</dbReference>
<comment type="caution">
    <text evidence="6">The sequence shown here is derived from an EMBL/GenBank/DDBJ whole genome shotgun (WGS) entry which is preliminary data.</text>
</comment>
<dbReference type="GO" id="GO:0071949">
    <property type="term" value="F:FAD binding"/>
    <property type="evidence" value="ECO:0007669"/>
    <property type="project" value="InterPro"/>
</dbReference>
<evidence type="ECO:0000256" key="1">
    <source>
        <dbReference type="ARBA" id="ARBA00005147"/>
    </source>
</evidence>
<dbReference type="Gene3D" id="3.30.70.2520">
    <property type="match status" value="1"/>
</dbReference>
<protein>
    <submittedName>
        <fullName evidence="6">FAD-binding protein</fullName>
    </submittedName>
</protein>
<dbReference type="SUPFAM" id="SSF56176">
    <property type="entry name" value="FAD-binding/transporter-associated domain-like"/>
    <property type="match status" value="1"/>
</dbReference>
<dbReference type="Gene3D" id="3.30.465.10">
    <property type="match status" value="1"/>
</dbReference>
<evidence type="ECO:0000256" key="4">
    <source>
        <dbReference type="ARBA" id="ARBA00023002"/>
    </source>
</evidence>
<dbReference type="GO" id="GO:0019853">
    <property type="term" value="P:L-ascorbic acid biosynthetic process"/>
    <property type="evidence" value="ECO:0007669"/>
    <property type="project" value="UniProtKB-UniPathway"/>
</dbReference>
<name>A0A5N0VMH0_9PSEU</name>
<dbReference type="InterPro" id="IPR016167">
    <property type="entry name" value="FAD-bd_PCMH_sub1"/>
</dbReference>
<organism evidence="6 7">
    <name type="scientific">Amycolatopsis acidicola</name>
    <dbReference type="NCBI Taxonomy" id="2596893"/>
    <lineage>
        <taxon>Bacteria</taxon>
        <taxon>Bacillati</taxon>
        <taxon>Actinomycetota</taxon>
        <taxon>Actinomycetes</taxon>
        <taxon>Pseudonocardiales</taxon>
        <taxon>Pseudonocardiaceae</taxon>
        <taxon>Amycolatopsis</taxon>
    </lineage>
</organism>
<dbReference type="InterPro" id="IPR016171">
    <property type="entry name" value="Vanillyl_alc_oxidase_C-sub2"/>
</dbReference>
<dbReference type="RefSeq" id="WP_144745404.1">
    <property type="nucleotide sequence ID" value="NZ_VMNW02000001.1"/>
</dbReference>
<dbReference type="PIRSF" id="PIRSF000136">
    <property type="entry name" value="LGO_GLO"/>
    <property type="match status" value="1"/>
</dbReference>
<comment type="pathway">
    <text evidence="1">Cofactor biosynthesis; L-ascorbate biosynthesis.</text>
</comment>
<dbReference type="PANTHER" id="PTHR43762">
    <property type="entry name" value="L-GULONOLACTONE OXIDASE"/>
    <property type="match status" value="1"/>
</dbReference>
<dbReference type="PANTHER" id="PTHR43762:SF1">
    <property type="entry name" value="D-ARABINONO-1,4-LACTONE OXIDASE"/>
    <property type="match status" value="1"/>
</dbReference>
<dbReference type="Proteomes" id="UP000319769">
    <property type="component" value="Unassembled WGS sequence"/>
</dbReference>
<evidence type="ECO:0000313" key="6">
    <source>
        <dbReference type="EMBL" id="KAA9166753.1"/>
    </source>
</evidence>
<evidence type="ECO:0000256" key="2">
    <source>
        <dbReference type="ARBA" id="ARBA00005466"/>
    </source>
</evidence>
<keyword evidence="4" id="KW-0560">Oxidoreductase</keyword>
<dbReference type="InterPro" id="IPR016166">
    <property type="entry name" value="FAD-bd_PCMH"/>
</dbReference>
<dbReference type="InterPro" id="IPR006093">
    <property type="entry name" value="Oxy_OxRdtase_FAD_BS"/>
</dbReference>
<proteinExistence type="inferred from homology"/>
<evidence type="ECO:0000256" key="3">
    <source>
        <dbReference type="ARBA" id="ARBA00022644"/>
    </source>
</evidence>
<dbReference type="GO" id="GO:0003885">
    <property type="term" value="F:D-arabinono-1,4-lactone oxidase activity"/>
    <property type="evidence" value="ECO:0007669"/>
    <property type="project" value="InterPro"/>
</dbReference>
<dbReference type="Pfam" id="PF04030">
    <property type="entry name" value="ALO"/>
    <property type="match status" value="1"/>
</dbReference>
<accession>A0A5N0VMH0</accession>
<keyword evidence="3" id="KW-0060">Ascorbate biosynthesis</keyword>
<dbReference type="PROSITE" id="PS00862">
    <property type="entry name" value="OX2_COVAL_FAD"/>
    <property type="match status" value="1"/>
</dbReference>
<evidence type="ECO:0000313" key="7">
    <source>
        <dbReference type="Proteomes" id="UP000319769"/>
    </source>
</evidence>
<dbReference type="AlphaFoldDB" id="A0A5N0VMH0"/>
<dbReference type="EMBL" id="VMNW02000001">
    <property type="protein sequence ID" value="KAA9166753.1"/>
    <property type="molecule type" value="Genomic_DNA"/>
</dbReference>
<sequence>MNRWTNWAGTATADPRRVHTPRSVAEIAEVVTGVAVDGRRLRARGSGHSFTPIAVADSDAMDLTQWAGITSVDADSHRVTVRSGTPLHQLNAELDALGLAMTNLGDIDAQTIAGAVSTGTHGTGAKLGGLATQIVQLELVLADGSVVTCSAERRPELFHAARVGLGALGVLTHVTLQCEPSFLLSAQERPEPLEQVLEGFDEFADGNDHFEFYWFPYGSNALVKRNNRLPAGSERKPLGRAKQFVDYEIMENVAFGTLCRIGRTVPRLVRPLGRFASAVLSAREYSDHSHRVFVTHRGVRFVESEFAVPRESVHHVLRELRNLVPRLENPVAFPVEVRVAAADDIWLSTANGRDSAYIAIHQFVGMPYLEYFAGFAAIAAEVGGRPHWGKMHNLDAAALQKLYPHFDDFVRVRDEVDPAGVFGNPYLERVLGRSS</sequence>
<comment type="similarity">
    <text evidence="2">Belongs to the oxygen-dependent FAD-linked oxidoreductase family.</text>
</comment>
<dbReference type="GO" id="GO:0080049">
    <property type="term" value="F:L-gulono-1,4-lactone dehydrogenase activity"/>
    <property type="evidence" value="ECO:0007669"/>
    <property type="project" value="TreeGrafter"/>
</dbReference>
<dbReference type="OrthoDB" id="9800184at2"/>
<dbReference type="Gene3D" id="1.10.45.10">
    <property type="entry name" value="Vanillyl-alcohol Oxidase, Chain A, domain 4"/>
    <property type="match status" value="1"/>
</dbReference>
<dbReference type="InterPro" id="IPR006094">
    <property type="entry name" value="Oxid_FAD_bind_N"/>
</dbReference>
<dbReference type="Pfam" id="PF01565">
    <property type="entry name" value="FAD_binding_4"/>
    <property type="match status" value="1"/>
</dbReference>
<reference evidence="6" key="1">
    <citation type="submission" date="2019-09" db="EMBL/GenBank/DDBJ databases">
        <authorList>
            <person name="Teo W.F.A."/>
            <person name="Duangmal K."/>
        </authorList>
    </citation>
    <scope>NUCLEOTIDE SEQUENCE [LARGE SCALE GENOMIC DNA]</scope>
    <source>
        <strain evidence="6">K81G1</strain>
    </source>
</reference>
<dbReference type="Gene3D" id="3.30.43.10">
    <property type="entry name" value="Uridine Diphospho-n-acetylenolpyruvylglucosamine Reductase, domain 2"/>
    <property type="match status" value="1"/>
</dbReference>
<dbReference type="InterPro" id="IPR007173">
    <property type="entry name" value="ALO_C"/>
</dbReference>
<keyword evidence="7" id="KW-1185">Reference proteome</keyword>
<feature type="domain" description="FAD-binding PCMH-type" evidence="5">
    <location>
        <begin position="11"/>
        <end position="181"/>
    </location>
</feature>
<gene>
    <name evidence="6" type="ORF">FPZ12_000635</name>
</gene>